<comment type="caution">
    <text evidence="1">The sequence shown here is derived from an EMBL/GenBank/DDBJ whole genome shotgun (WGS) entry which is preliminary data.</text>
</comment>
<protein>
    <submittedName>
        <fullName evidence="1">Uncharacterized protein</fullName>
    </submittedName>
</protein>
<dbReference type="Proteomes" id="UP000266841">
    <property type="component" value="Unassembled WGS sequence"/>
</dbReference>
<evidence type="ECO:0000313" key="1">
    <source>
        <dbReference type="EMBL" id="EJK77259.1"/>
    </source>
</evidence>
<dbReference type="EMBL" id="AGNL01001104">
    <property type="protein sequence ID" value="EJK77259.1"/>
    <property type="molecule type" value="Genomic_DNA"/>
</dbReference>
<dbReference type="AlphaFoldDB" id="K0TJF7"/>
<keyword evidence="2" id="KW-1185">Reference proteome</keyword>
<gene>
    <name evidence="1" type="ORF">THAOC_00919</name>
</gene>
<proteinExistence type="predicted"/>
<accession>K0TJF7</accession>
<evidence type="ECO:0000313" key="2">
    <source>
        <dbReference type="Proteomes" id="UP000266841"/>
    </source>
</evidence>
<organism evidence="1 2">
    <name type="scientific">Thalassiosira oceanica</name>
    <name type="common">Marine diatom</name>
    <dbReference type="NCBI Taxonomy" id="159749"/>
    <lineage>
        <taxon>Eukaryota</taxon>
        <taxon>Sar</taxon>
        <taxon>Stramenopiles</taxon>
        <taxon>Ochrophyta</taxon>
        <taxon>Bacillariophyta</taxon>
        <taxon>Coscinodiscophyceae</taxon>
        <taxon>Thalassiosirophycidae</taxon>
        <taxon>Thalassiosirales</taxon>
        <taxon>Thalassiosiraceae</taxon>
        <taxon>Thalassiosira</taxon>
    </lineage>
</organism>
<reference evidence="1 2" key="1">
    <citation type="journal article" date="2012" name="Genome Biol.">
        <title>Genome and low-iron response of an oceanic diatom adapted to chronic iron limitation.</title>
        <authorList>
            <person name="Lommer M."/>
            <person name="Specht M."/>
            <person name="Roy A.S."/>
            <person name="Kraemer L."/>
            <person name="Andreson R."/>
            <person name="Gutowska M.A."/>
            <person name="Wolf J."/>
            <person name="Bergner S.V."/>
            <person name="Schilhabel M.B."/>
            <person name="Klostermeier U.C."/>
            <person name="Beiko R.G."/>
            <person name="Rosenstiel P."/>
            <person name="Hippler M."/>
            <person name="Laroche J."/>
        </authorList>
    </citation>
    <scope>NUCLEOTIDE SEQUENCE [LARGE SCALE GENOMIC DNA]</scope>
    <source>
        <strain evidence="1 2">CCMP1005</strain>
    </source>
</reference>
<sequence>NSKDRQDNGGRWFHENNIDRTFCGALDLDDVPRPNDNPSDPLGSDNFLPGSDKYKTVWRIFNEFNIYFGLLPKELNEKLSKVEGKDVTEVDAYSCGSPASGPFNRYCYGGGAVAQVEAWGRYLEFKRDNLKGAGIADADIEGMKGCYATTTFEDYFEMVVLYGKRARANSEDVPKRTKYNEKAGDTPGPFYFSTTVFAVPFIVPRQYIEDYMNDAIEKYNPYYNAFGGFSSKTGDQADALSEAYRDGGYWTLLTLTEVVNSTLAAGDPFRDGISTSVLNDDFFSEGGDFRKMYDITSGKFPGFVSHNHLSLSPRGPMKDDKYYRKACDMTKSQAVIDEECMSAQEIVFGTDRLRRLEATQRRVDPTGMLICRNCINDNVKHKYARFGPGACMDDRRQLYSSEKYLVRDDAVACSEKCEENKQHHMQYYHTGLYYHTGFTFSRPVQFGFIWVNCWCHYEFGHLPRGVHYPLGHADYFFGKGQVSYSSGDSPYSCYKHNEYMQ</sequence>
<feature type="non-terminal residue" evidence="1">
    <location>
        <position position="1"/>
    </location>
</feature>
<name>K0TJF7_THAOC</name>